<accession>A0ABC9AKW0</accession>
<evidence type="ECO:0000313" key="2">
    <source>
        <dbReference type="EMBL" id="CAL4981067.1"/>
    </source>
</evidence>
<proteinExistence type="predicted"/>
<dbReference type="AlphaFoldDB" id="A0ABC9AKW0"/>
<sequence>MGRIVCLMASSFFVILIISSHSPSCHATCIGPLCTPCFKPTNKEYCTKDICKHVCQINGKPSDSAYCRNLVVHWTCCCPQP</sequence>
<protein>
    <submittedName>
        <fullName evidence="2">Uncharacterized protein</fullName>
    </submittedName>
</protein>
<dbReference type="EMBL" id="OZ075131">
    <property type="protein sequence ID" value="CAL4981067.1"/>
    <property type="molecule type" value="Genomic_DNA"/>
</dbReference>
<reference evidence="3" key="1">
    <citation type="submission" date="2024-06" db="EMBL/GenBank/DDBJ databases">
        <authorList>
            <person name="Ryan C."/>
        </authorList>
    </citation>
    <scope>NUCLEOTIDE SEQUENCE [LARGE SCALE GENOMIC DNA]</scope>
</reference>
<name>A0ABC9AKW0_9POAL</name>
<dbReference type="Proteomes" id="UP001497457">
    <property type="component" value="Chromosome 21rd"/>
</dbReference>
<organism evidence="2 3">
    <name type="scientific">Urochloa decumbens</name>
    <dbReference type="NCBI Taxonomy" id="240449"/>
    <lineage>
        <taxon>Eukaryota</taxon>
        <taxon>Viridiplantae</taxon>
        <taxon>Streptophyta</taxon>
        <taxon>Embryophyta</taxon>
        <taxon>Tracheophyta</taxon>
        <taxon>Spermatophyta</taxon>
        <taxon>Magnoliopsida</taxon>
        <taxon>Liliopsida</taxon>
        <taxon>Poales</taxon>
        <taxon>Poaceae</taxon>
        <taxon>PACMAD clade</taxon>
        <taxon>Panicoideae</taxon>
        <taxon>Panicodae</taxon>
        <taxon>Paniceae</taxon>
        <taxon>Melinidinae</taxon>
        <taxon>Urochloa</taxon>
    </lineage>
</organism>
<keyword evidence="3" id="KW-1185">Reference proteome</keyword>
<evidence type="ECO:0000313" key="3">
    <source>
        <dbReference type="Proteomes" id="UP001497457"/>
    </source>
</evidence>
<feature type="signal peptide" evidence="1">
    <location>
        <begin position="1"/>
        <end position="27"/>
    </location>
</feature>
<gene>
    <name evidence="2" type="ORF">URODEC1_LOCUS55968</name>
</gene>
<feature type="chain" id="PRO_5044875593" evidence="1">
    <location>
        <begin position="28"/>
        <end position="81"/>
    </location>
</feature>
<reference evidence="2 3" key="2">
    <citation type="submission" date="2024-10" db="EMBL/GenBank/DDBJ databases">
        <authorList>
            <person name="Ryan C."/>
        </authorList>
    </citation>
    <scope>NUCLEOTIDE SEQUENCE [LARGE SCALE GENOMIC DNA]</scope>
</reference>
<evidence type="ECO:0000256" key="1">
    <source>
        <dbReference type="SAM" id="SignalP"/>
    </source>
</evidence>
<keyword evidence="1" id="KW-0732">Signal</keyword>